<evidence type="ECO:0000313" key="2">
    <source>
        <dbReference type="EMBL" id="WHQ72667.1"/>
    </source>
</evidence>
<dbReference type="Proteomes" id="UP001223720">
    <property type="component" value="Chromosome"/>
</dbReference>
<dbReference type="EMBL" id="CP073633">
    <property type="protein sequence ID" value="WHQ72667.1"/>
    <property type="molecule type" value="Genomic_DNA"/>
</dbReference>
<feature type="signal peptide" evidence="1">
    <location>
        <begin position="1"/>
        <end position="25"/>
    </location>
</feature>
<proteinExistence type="predicted"/>
<feature type="chain" id="PRO_5043915160" evidence="1">
    <location>
        <begin position="26"/>
        <end position="109"/>
    </location>
</feature>
<sequence>MTRSWTAAALFTALMLAHLPAPARADPALSPADRKSLPAEVVTYLDRHMSCNHWSGEEAYDAARGRQIAAAVKTLHCDAIEADAKRLRQRYGRDPAVRKALDVAAHAQG</sequence>
<organism evidence="2 3">
    <name type="scientific">Methylorubrum extorquens</name>
    <name type="common">Methylobacterium dichloromethanicum</name>
    <name type="synonym">Methylobacterium extorquens</name>
    <dbReference type="NCBI Taxonomy" id="408"/>
    <lineage>
        <taxon>Bacteria</taxon>
        <taxon>Pseudomonadati</taxon>
        <taxon>Pseudomonadota</taxon>
        <taxon>Alphaproteobacteria</taxon>
        <taxon>Hyphomicrobiales</taxon>
        <taxon>Methylobacteriaceae</taxon>
        <taxon>Methylorubrum</taxon>
    </lineage>
</organism>
<gene>
    <name evidence="2" type="ORF">KEC54_07745</name>
</gene>
<dbReference type="AlphaFoldDB" id="A0AAX3WMH3"/>
<keyword evidence="1" id="KW-0732">Signal</keyword>
<name>A0AAX3WMH3_METEX</name>
<protein>
    <submittedName>
        <fullName evidence="2">Uncharacterized protein</fullName>
    </submittedName>
</protein>
<reference evidence="2" key="1">
    <citation type="journal article" date="2022" name="Biotechnol. Bioprocess Eng.">
        <title>Pan-genome Analysis Reveals Comparative Genomic Features of Central Metabolic Pathways in Methylorubrum extorquens.</title>
        <authorList>
            <person name="Lee G.M."/>
            <person name="Scott-Nevros Z.K."/>
            <person name="Lee S.-M."/>
            <person name="Kim D."/>
        </authorList>
    </citation>
    <scope>NUCLEOTIDE SEQUENCE</scope>
    <source>
        <strain evidence="2">ATCC 55366</strain>
    </source>
</reference>
<evidence type="ECO:0000256" key="1">
    <source>
        <dbReference type="SAM" id="SignalP"/>
    </source>
</evidence>
<evidence type="ECO:0000313" key="3">
    <source>
        <dbReference type="Proteomes" id="UP001223720"/>
    </source>
</evidence>
<accession>A0AAX3WMH3</accession>